<sequence>MKRVRADWNEVVLVCRKCSRKLDGGFGKDGGTSFAKALRKASGGGKGKDRKAPLAVIEVDCFDVCPKDAVVAVNASRPREWVVVPRGASMEAAVARLGLAANDAEAA</sequence>
<accession>A0A2N5CLI4</accession>
<dbReference type="EMBL" id="CP026100">
    <property type="protein sequence ID" value="AYV49661.1"/>
    <property type="molecule type" value="Genomic_DNA"/>
</dbReference>
<dbReference type="OrthoDB" id="7412671at2"/>
<evidence type="ECO:0008006" key="5">
    <source>
        <dbReference type="Google" id="ProtNLM"/>
    </source>
</evidence>
<dbReference type="Proteomes" id="UP000234483">
    <property type="component" value="Unassembled WGS sequence"/>
</dbReference>
<evidence type="ECO:0000313" key="3">
    <source>
        <dbReference type="Proteomes" id="UP000234483"/>
    </source>
</evidence>
<protein>
    <recommendedName>
        <fullName evidence="5">(2Fe-2S) ferredoxin domain-containing protein</fullName>
    </recommendedName>
</protein>
<reference evidence="1 4" key="2">
    <citation type="submission" date="2018-01" db="EMBL/GenBank/DDBJ databases">
        <title>Complete genome sequence of Caulobacter flavus RHGG3.</title>
        <authorList>
            <person name="Yang E."/>
        </authorList>
    </citation>
    <scope>NUCLEOTIDE SEQUENCE [LARGE SCALE GENOMIC DNA]</scope>
    <source>
        <strain evidence="1 4">RHGG3</strain>
    </source>
</reference>
<dbReference type="AlphaFoldDB" id="A0A2N5CLI4"/>
<organism evidence="2 3">
    <name type="scientific">Caulobacter flavus</name>
    <dbReference type="NCBI Taxonomy" id="1679497"/>
    <lineage>
        <taxon>Bacteria</taxon>
        <taxon>Pseudomonadati</taxon>
        <taxon>Pseudomonadota</taxon>
        <taxon>Alphaproteobacteria</taxon>
        <taxon>Caulobacterales</taxon>
        <taxon>Caulobacteraceae</taxon>
        <taxon>Caulobacter</taxon>
    </lineage>
</organism>
<evidence type="ECO:0000313" key="2">
    <source>
        <dbReference type="EMBL" id="PLR06584.1"/>
    </source>
</evidence>
<dbReference type="KEGG" id="cfh:C1707_19645"/>
<evidence type="ECO:0000313" key="4">
    <source>
        <dbReference type="Proteomes" id="UP000281192"/>
    </source>
</evidence>
<proteinExistence type="predicted"/>
<dbReference type="EMBL" id="PJRQ01000052">
    <property type="protein sequence ID" value="PLR06584.1"/>
    <property type="molecule type" value="Genomic_DNA"/>
</dbReference>
<keyword evidence="4" id="KW-1185">Reference proteome</keyword>
<gene>
    <name evidence="1" type="ORF">C1707_19645</name>
    <name evidence="2" type="ORF">CFHF_25015</name>
</gene>
<dbReference type="Proteomes" id="UP000281192">
    <property type="component" value="Chromosome"/>
</dbReference>
<reference evidence="2 3" key="1">
    <citation type="submission" date="2017-12" db="EMBL/GenBank/DDBJ databases">
        <title>The genome sequence of Caulobacter flavus CGMCC1 15093.</title>
        <authorList>
            <person name="Gao J."/>
            <person name="Mao X."/>
            <person name="Sun J."/>
        </authorList>
    </citation>
    <scope>NUCLEOTIDE SEQUENCE [LARGE SCALE GENOMIC DNA]</scope>
    <source>
        <strain evidence="2 3">CGMCC1 15093</strain>
    </source>
</reference>
<evidence type="ECO:0000313" key="1">
    <source>
        <dbReference type="EMBL" id="AYV49661.1"/>
    </source>
</evidence>
<name>A0A2N5CLI4_9CAUL</name>